<accession>A0A955LBG5</accession>
<dbReference type="GO" id="GO:0016747">
    <property type="term" value="F:acyltransferase activity, transferring groups other than amino-acyl groups"/>
    <property type="evidence" value="ECO:0007669"/>
    <property type="project" value="InterPro"/>
</dbReference>
<dbReference type="SUPFAM" id="SSF55729">
    <property type="entry name" value="Acyl-CoA N-acyltransferases (Nat)"/>
    <property type="match status" value="1"/>
</dbReference>
<keyword evidence="2" id="KW-0012">Acyltransferase</keyword>
<sequence length="171" mass="20074">MEIRKAVITDFENIKSMMLKALRSDPNAFSVNYEEYASCSNYWWQNYLSDYLAGLYSHMYFAQENEIIVGMAGLNFSRKIKQQHSVDFVWFFVDQEHRGKGIGRKILEHIHTVLKEREEIVKIALSVVSTQTKAIELYKKFGYSVSGNQRRHIKSGNDYLDLIIMEKHLRP</sequence>
<dbReference type="InterPro" id="IPR000182">
    <property type="entry name" value="GNAT_dom"/>
</dbReference>
<evidence type="ECO:0000313" key="5">
    <source>
        <dbReference type="Proteomes" id="UP000714915"/>
    </source>
</evidence>
<reference evidence="4" key="2">
    <citation type="journal article" date="2021" name="Microbiome">
        <title>Successional dynamics and alternative stable states in a saline activated sludge microbial community over 9 years.</title>
        <authorList>
            <person name="Wang Y."/>
            <person name="Ye J."/>
            <person name="Ju F."/>
            <person name="Liu L."/>
            <person name="Boyd J.A."/>
            <person name="Deng Y."/>
            <person name="Parks D.H."/>
            <person name="Jiang X."/>
            <person name="Yin X."/>
            <person name="Woodcroft B.J."/>
            <person name="Tyson G.W."/>
            <person name="Hugenholtz P."/>
            <person name="Polz M.F."/>
            <person name="Zhang T."/>
        </authorList>
    </citation>
    <scope>NUCLEOTIDE SEQUENCE</scope>
    <source>
        <strain evidence="4">HKST-UBA09</strain>
    </source>
</reference>
<dbReference type="InterPro" id="IPR016181">
    <property type="entry name" value="Acyl_CoA_acyltransferase"/>
</dbReference>
<protein>
    <submittedName>
        <fullName evidence="4">GNAT family N-acetyltransferase</fullName>
    </submittedName>
</protein>
<name>A0A955LBG5_9BACT</name>
<dbReference type="PROSITE" id="PS51186">
    <property type="entry name" value="GNAT"/>
    <property type="match status" value="1"/>
</dbReference>
<keyword evidence="1" id="KW-0808">Transferase</keyword>
<reference evidence="4" key="1">
    <citation type="submission" date="2020-04" db="EMBL/GenBank/DDBJ databases">
        <authorList>
            <person name="Zhang T."/>
        </authorList>
    </citation>
    <scope>NUCLEOTIDE SEQUENCE</scope>
    <source>
        <strain evidence="4">HKST-UBA09</strain>
    </source>
</reference>
<comment type="caution">
    <text evidence="4">The sequence shown here is derived from an EMBL/GenBank/DDBJ whole genome shotgun (WGS) entry which is preliminary data.</text>
</comment>
<evidence type="ECO:0000313" key="4">
    <source>
        <dbReference type="EMBL" id="MCA9387089.1"/>
    </source>
</evidence>
<dbReference type="Proteomes" id="UP000714915">
    <property type="component" value="Unassembled WGS sequence"/>
</dbReference>
<dbReference type="CDD" id="cd04301">
    <property type="entry name" value="NAT_SF"/>
    <property type="match status" value="1"/>
</dbReference>
<organism evidence="4 5">
    <name type="scientific">Candidatus Dojkabacteria bacterium</name>
    <dbReference type="NCBI Taxonomy" id="2099670"/>
    <lineage>
        <taxon>Bacteria</taxon>
        <taxon>Candidatus Dojkabacteria</taxon>
    </lineage>
</organism>
<dbReference type="PANTHER" id="PTHR43420">
    <property type="entry name" value="ACETYLTRANSFERASE"/>
    <property type="match status" value="1"/>
</dbReference>
<feature type="domain" description="N-acetyltransferase" evidence="3">
    <location>
        <begin position="1"/>
        <end position="170"/>
    </location>
</feature>
<dbReference type="EMBL" id="JAGQLF010000046">
    <property type="protein sequence ID" value="MCA9387089.1"/>
    <property type="molecule type" value="Genomic_DNA"/>
</dbReference>
<evidence type="ECO:0000256" key="1">
    <source>
        <dbReference type="ARBA" id="ARBA00022679"/>
    </source>
</evidence>
<evidence type="ECO:0000259" key="3">
    <source>
        <dbReference type="PROSITE" id="PS51186"/>
    </source>
</evidence>
<dbReference type="InterPro" id="IPR050680">
    <property type="entry name" value="YpeA/RimI_acetyltransf"/>
</dbReference>
<dbReference type="Pfam" id="PF13420">
    <property type="entry name" value="Acetyltransf_4"/>
    <property type="match status" value="1"/>
</dbReference>
<proteinExistence type="predicted"/>
<gene>
    <name evidence="4" type="ORF">KC669_03585</name>
</gene>
<evidence type="ECO:0000256" key="2">
    <source>
        <dbReference type="ARBA" id="ARBA00023315"/>
    </source>
</evidence>
<dbReference type="Gene3D" id="3.40.630.30">
    <property type="match status" value="1"/>
</dbReference>
<dbReference type="PANTHER" id="PTHR43420:SF52">
    <property type="entry name" value="N-ACETYLTRANSFERASE YODP"/>
    <property type="match status" value="1"/>
</dbReference>
<dbReference type="AlphaFoldDB" id="A0A955LBG5"/>